<gene>
    <name evidence="9" type="ORF">ACFSR2_02885</name>
</gene>
<accession>A0ABW5J3V6</accession>
<dbReference type="SUPFAM" id="SSF46626">
    <property type="entry name" value="Cytochrome c"/>
    <property type="match status" value="1"/>
</dbReference>
<dbReference type="Gene3D" id="6.10.280.130">
    <property type="match status" value="1"/>
</dbReference>
<dbReference type="InterPro" id="IPR036909">
    <property type="entry name" value="Cyt_c-like_dom_sf"/>
</dbReference>
<dbReference type="Proteomes" id="UP001597510">
    <property type="component" value="Unassembled WGS sequence"/>
</dbReference>
<keyword evidence="7" id="KW-0472">Membrane</keyword>
<dbReference type="PANTHER" id="PTHR33751:SF1">
    <property type="entry name" value="CBB3-TYPE CYTOCHROME C OXIDASE SUBUNIT FIXP"/>
    <property type="match status" value="1"/>
</dbReference>
<proteinExistence type="predicted"/>
<evidence type="ECO:0000259" key="8">
    <source>
        <dbReference type="PROSITE" id="PS51007"/>
    </source>
</evidence>
<dbReference type="InterPro" id="IPR050597">
    <property type="entry name" value="Cytochrome_c_Oxidase_Subunit"/>
</dbReference>
<dbReference type="Gene3D" id="1.10.760.10">
    <property type="entry name" value="Cytochrome c-like domain"/>
    <property type="match status" value="1"/>
</dbReference>
<evidence type="ECO:0000256" key="5">
    <source>
        <dbReference type="SAM" id="Coils"/>
    </source>
</evidence>
<feature type="region of interest" description="Disordered" evidence="6">
    <location>
        <begin position="243"/>
        <end position="271"/>
    </location>
</feature>
<reference evidence="10" key="1">
    <citation type="journal article" date="2019" name="Int. J. Syst. Evol. Microbiol.">
        <title>The Global Catalogue of Microorganisms (GCM) 10K type strain sequencing project: providing services to taxonomists for standard genome sequencing and annotation.</title>
        <authorList>
            <consortium name="The Broad Institute Genomics Platform"/>
            <consortium name="The Broad Institute Genome Sequencing Center for Infectious Disease"/>
            <person name="Wu L."/>
            <person name="Ma J."/>
        </authorList>
    </citation>
    <scope>NUCLEOTIDE SEQUENCE [LARGE SCALE GENOMIC DNA]</scope>
    <source>
        <strain evidence="10">KCTC 52344</strain>
    </source>
</reference>
<organism evidence="9 10">
    <name type="scientific">Emticicia soli</name>
    <dbReference type="NCBI Taxonomy" id="2027878"/>
    <lineage>
        <taxon>Bacteria</taxon>
        <taxon>Pseudomonadati</taxon>
        <taxon>Bacteroidota</taxon>
        <taxon>Cytophagia</taxon>
        <taxon>Cytophagales</taxon>
        <taxon>Leadbetterellaceae</taxon>
        <taxon>Emticicia</taxon>
    </lineage>
</organism>
<dbReference type="InterPro" id="IPR038414">
    <property type="entry name" value="CcoP_N_sf"/>
</dbReference>
<dbReference type="InterPro" id="IPR032858">
    <property type="entry name" value="CcoP_N"/>
</dbReference>
<dbReference type="PANTHER" id="PTHR33751">
    <property type="entry name" value="CBB3-TYPE CYTOCHROME C OXIDASE SUBUNIT FIXP"/>
    <property type="match status" value="1"/>
</dbReference>
<comment type="caution">
    <text evidence="9">The sequence shown here is derived from an EMBL/GenBank/DDBJ whole genome shotgun (WGS) entry which is preliminary data.</text>
</comment>
<keyword evidence="5" id="KW-0175">Coiled coil</keyword>
<evidence type="ECO:0000256" key="3">
    <source>
        <dbReference type="ARBA" id="ARBA00023004"/>
    </source>
</evidence>
<sequence>MGQFIKSGDELIQVLILIVLILTAIILLVVVLNMYSVINKIIAHKEGRVIEPFSFSKWWQKEAGTTIPVEKEEDILLNHDYDGIRELDNHLPPWWVKMFYATIAFAVVYLGAYHVWNITPLQEEEYQLAMDEAKKEVELFQSKMANTIDEKTVKLLVDDSKTVNSGKEIFTSKCAACHGQTGEGGVGPNLTDEYWLHGGTINDIFKTVKYGVPEKGMIAWQATLKPNEIQSVSNYILSIQGTNPPNAKAPQGEKSAATATDSTSAKPVAAL</sequence>
<feature type="transmembrane region" description="Helical" evidence="7">
    <location>
        <begin position="12"/>
        <end position="35"/>
    </location>
</feature>
<evidence type="ECO:0000256" key="1">
    <source>
        <dbReference type="ARBA" id="ARBA00022617"/>
    </source>
</evidence>
<dbReference type="PROSITE" id="PS51007">
    <property type="entry name" value="CYTC"/>
    <property type="match status" value="1"/>
</dbReference>
<evidence type="ECO:0000313" key="10">
    <source>
        <dbReference type="Proteomes" id="UP001597510"/>
    </source>
</evidence>
<dbReference type="InterPro" id="IPR009056">
    <property type="entry name" value="Cyt_c-like_dom"/>
</dbReference>
<evidence type="ECO:0000313" key="9">
    <source>
        <dbReference type="EMBL" id="MFD2519813.1"/>
    </source>
</evidence>
<evidence type="ECO:0000256" key="2">
    <source>
        <dbReference type="ARBA" id="ARBA00022723"/>
    </source>
</evidence>
<evidence type="ECO:0000256" key="7">
    <source>
        <dbReference type="SAM" id="Phobius"/>
    </source>
</evidence>
<dbReference type="Pfam" id="PF14715">
    <property type="entry name" value="FixP_N"/>
    <property type="match status" value="1"/>
</dbReference>
<feature type="domain" description="Cytochrome c" evidence="8">
    <location>
        <begin position="161"/>
        <end position="240"/>
    </location>
</feature>
<dbReference type="RefSeq" id="WP_340236332.1">
    <property type="nucleotide sequence ID" value="NZ_JBBEWC010000006.1"/>
</dbReference>
<evidence type="ECO:0000256" key="6">
    <source>
        <dbReference type="SAM" id="MobiDB-lite"/>
    </source>
</evidence>
<feature type="transmembrane region" description="Helical" evidence="7">
    <location>
        <begin position="94"/>
        <end position="116"/>
    </location>
</feature>
<dbReference type="Pfam" id="PF13442">
    <property type="entry name" value="Cytochrome_CBB3"/>
    <property type="match status" value="1"/>
</dbReference>
<protein>
    <submittedName>
        <fullName evidence="9">Cbb3-type cytochrome c oxidase N-terminal domain-containing protein</fullName>
    </submittedName>
</protein>
<keyword evidence="7" id="KW-1133">Transmembrane helix</keyword>
<keyword evidence="1 4" id="KW-0349">Heme</keyword>
<keyword evidence="2 4" id="KW-0479">Metal-binding</keyword>
<feature type="coiled-coil region" evidence="5">
    <location>
        <begin position="123"/>
        <end position="150"/>
    </location>
</feature>
<dbReference type="EMBL" id="JBHULC010000003">
    <property type="protein sequence ID" value="MFD2519813.1"/>
    <property type="molecule type" value="Genomic_DNA"/>
</dbReference>
<keyword evidence="3 4" id="KW-0408">Iron</keyword>
<feature type="compositionally biased region" description="Low complexity" evidence="6">
    <location>
        <begin position="255"/>
        <end position="265"/>
    </location>
</feature>
<keyword evidence="10" id="KW-1185">Reference proteome</keyword>
<evidence type="ECO:0000256" key="4">
    <source>
        <dbReference type="PROSITE-ProRule" id="PRU00433"/>
    </source>
</evidence>
<keyword evidence="7" id="KW-0812">Transmembrane</keyword>
<name>A0ABW5J3V6_9BACT</name>